<evidence type="ECO:0000259" key="1">
    <source>
        <dbReference type="PROSITE" id="PS50995"/>
    </source>
</evidence>
<evidence type="ECO:0000313" key="2">
    <source>
        <dbReference type="EMBL" id="SKA43692.1"/>
    </source>
</evidence>
<dbReference type="Pfam" id="PF12802">
    <property type="entry name" value="MarR_2"/>
    <property type="match status" value="1"/>
</dbReference>
<dbReference type="SMART" id="SM00347">
    <property type="entry name" value="HTH_MARR"/>
    <property type="match status" value="1"/>
</dbReference>
<dbReference type="GO" id="GO:0006950">
    <property type="term" value="P:response to stress"/>
    <property type="evidence" value="ECO:0007669"/>
    <property type="project" value="TreeGrafter"/>
</dbReference>
<protein>
    <submittedName>
        <fullName evidence="2">DNA-binding transcriptional regulator, MarR family</fullName>
    </submittedName>
</protein>
<dbReference type="GO" id="GO:0003677">
    <property type="term" value="F:DNA binding"/>
    <property type="evidence" value="ECO:0007669"/>
    <property type="project" value="UniProtKB-KW"/>
</dbReference>
<sequence>MINAIDQSGILAISTRLQRLGELLRKDGQQIYKAYGIDFEPKWFPVVYSLAANETLSVVEIAHEIGYTHPSTISLLKELEAKKLVRSRKDKTDTRKRMISLTEKGQQLVTEMKPIWDLITAALTDLTNSSNNIMNAINEVEARFREKSFFERAEEIHQQKSRD</sequence>
<accession>A0A1T4TTC1</accession>
<dbReference type="Proteomes" id="UP000190367">
    <property type="component" value="Unassembled WGS sequence"/>
</dbReference>
<dbReference type="STRING" id="634771.SAMN04488128_106237"/>
<dbReference type="InterPro" id="IPR000835">
    <property type="entry name" value="HTH_MarR-typ"/>
</dbReference>
<dbReference type="SUPFAM" id="SSF46785">
    <property type="entry name" value="Winged helix' DNA-binding domain"/>
    <property type="match status" value="1"/>
</dbReference>
<dbReference type="GO" id="GO:0003700">
    <property type="term" value="F:DNA-binding transcription factor activity"/>
    <property type="evidence" value="ECO:0007669"/>
    <property type="project" value="InterPro"/>
</dbReference>
<dbReference type="Gene3D" id="1.10.10.10">
    <property type="entry name" value="Winged helix-like DNA-binding domain superfamily/Winged helix DNA-binding domain"/>
    <property type="match status" value="1"/>
</dbReference>
<dbReference type="InterPro" id="IPR036388">
    <property type="entry name" value="WH-like_DNA-bd_sf"/>
</dbReference>
<reference evidence="3" key="1">
    <citation type="submission" date="2017-02" db="EMBL/GenBank/DDBJ databases">
        <authorList>
            <person name="Varghese N."/>
            <person name="Submissions S."/>
        </authorList>
    </citation>
    <scope>NUCLEOTIDE SEQUENCE [LARGE SCALE GENOMIC DNA]</scope>
    <source>
        <strain evidence="3">DSM 22224</strain>
    </source>
</reference>
<dbReference type="EMBL" id="FUWZ01000006">
    <property type="protein sequence ID" value="SKA43692.1"/>
    <property type="molecule type" value="Genomic_DNA"/>
</dbReference>
<name>A0A1T4TTC1_9BACT</name>
<proteinExistence type="predicted"/>
<feature type="domain" description="HTH marR-type" evidence="1">
    <location>
        <begin position="10"/>
        <end position="142"/>
    </location>
</feature>
<gene>
    <name evidence="2" type="ORF">SAMN04488128_106237</name>
</gene>
<dbReference type="PANTHER" id="PTHR33164:SF43">
    <property type="entry name" value="HTH-TYPE TRANSCRIPTIONAL REPRESSOR YETL"/>
    <property type="match status" value="1"/>
</dbReference>
<dbReference type="PROSITE" id="PS50995">
    <property type="entry name" value="HTH_MARR_2"/>
    <property type="match status" value="1"/>
</dbReference>
<organism evidence="2 3">
    <name type="scientific">Chitinophaga eiseniae</name>
    <dbReference type="NCBI Taxonomy" id="634771"/>
    <lineage>
        <taxon>Bacteria</taxon>
        <taxon>Pseudomonadati</taxon>
        <taxon>Bacteroidota</taxon>
        <taxon>Chitinophagia</taxon>
        <taxon>Chitinophagales</taxon>
        <taxon>Chitinophagaceae</taxon>
        <taxon>Chitinophaga</taxon>
    </lineage>
</organism>
<dbReference type="PANTHER" id="PTHR33164">
    <property type="entry name" value="TRANSCRIPTIONAL REGULATOR, MARR FAMILY"/>
    <property type="match status" value="1"/>
</dbReference>
<keyword evidence="3" id="KW-1185">Reference proteome</keyword>
<evidence type="ECO:0000313" key="3">
    <source>
        <dbReference type="Proteomes" id="UP000190367"/>
    </source>
</evidence>
<dbReference type="AlphaFoldDB" id="A0A1T4TTC1"/>
<keyword evidence="2" id="KW-0238">DNA-binding</keyword>
<dbReference type="InterPro" id="IPR036390">
    <property type="entry name" value="WH_DNA-bd_sf"/>
</dbReference>
<dbReference type="PRINTS" id="PR00598">
    <property type="entry name" value="HTHMARR"/>
</dbReference>
<dbReference type="InterPro" id="IPR039422">
    <property type="entry name" value="MarR/SlyA-like"/>
</dbReference>
<dbReference type="RefSeq" id="WP_235021663.1">
    <property type="nucleotide sequence ID" value="NZ_FUWZ01000006.1"/>
</dbReference>